<keyword evidence="3" id="KW-1185">Reference proteome</keyword>
<dbReference type="Gene3D" id="3.80.10.10">
    <property type="entry name" value="Ribonuclease Inhibitor"/>
    <property type="match status" value="1"/>
</dbReference>
<feature type="region of interest" description="Disordered" evidence="1">
    <location>
        <begin position="57"/>
        <end position="83"/>
    </location>
</feature>
<dbReference type="InterPro" id="IPR026906">
    <property type="entry name" value="LRR_5"/>
</dbReference>
<sequence length="436" mass="46057">MSTTPPPPWGEEASANSEEECCAPSLPPLPRGEEASASSEEDCCGLCGGCMDGGPAPPVPRGPPGPPPLLPDGREFEAPLGLKYDNPPAGLSYSRDEAMTSMFSHQLFFSMMRPRLSTGPVSQNPEDYAGSYLSQDGRIVMGTTHEEAKKQKEASELLGYMSIVRYSCYSVHSGLTLTPRGWTADDVAEDPIDPQWFSVVDTILVDADVVEFEGVVGQGLLREVLFLGGSQLASIGDHAFMGCDKLEHCALPLSVASVGRMAFRKCDSLLSINLPPGCAVGTQAYAFCTALDSVTVPVGAVVDYGAFAGCGASRALWSSSADIRELMFTLCEKLATVVVRNINAIAIASNAFQDCPLLAEAAAAQGLASAEHYVRWYNENRAAQRWAVLISVQRACAEAETGGGTAGRGDDMFGNLFAAAALGNGSFLARSVAEFL</sequence>
<proteinExistence type="predicted"/>
<accession>A0ABQ6MFV7</accession>
<evidence type="ECO:0000313" key="2">
    <source>
        <dbReference type="EMBL" id="GMI25085.1"/>
    </source>
</evidence>
<evidence type="ECO:0000313" key="3">
    <source>
        <dbReference type="Proteomes" id="UP001165060"/>
    </source>
</evidence>
<reference evidence="2 3" key="1">
    <citation type="journal article" date="2023" name="Commun. Biol.">
        <title>Genome analysis of Parmales, the sister group of diatoms, reveals the evolutionary specialization of diatoms from phago-mixotrophs to photoautotrophs.</title>
        <authorList>
            <person name="Ban H."/>
            <person name="Sato S."/>
            <person name="Yoshikawa S."/>
            <person name="Yamada K."/>
            <person name="Nakamura Y."/>
            <person name="Ichinomiya M."/>
            <person name="Sato N."/>
            <person name="Blanc-Mathieu R."/>
            <person name="Endo H."/>
            <person name="Kuwata A."/>
            <person name="Ogata H."/>
        </authorList>
    </citation>
    <scope>NUCLEOTIDE SEQUENCE [LARGE SCALE GENOMIC DNA]</scope>
</reference>
<gene>
    <name evidence="2" type="ORF">TeGR_g3961</name>
</gene>
<dbReference type="EMBL" id="BRYB01001407">
    <property type="protein sequence ID" value="GMI25085.1"/>
    <property type="molecule type" value="Genomic_DNA"/>
</dbReference>
<evidence type="ECO:0008006" key="4">
    <source>
        <dbReference type="Google" id="ProtNLM"/>
    </source>
</evidence>
<evidence type="ECO:0000256" key="1">
    <source>
        <dbReference type="SAM" id="MobiDB-lite"/>
    </source>
</evidence>
<feature type="compositionally biased region" description="Pro residues" evidence="1">
    <location>
        <begin position="57"/>
        <end position="70"/>
    </location>
</feature>
<dbReference type="InterPro" id="IPR032675">
    <property type="entry name" value="LRR_dom_sf"/>
</dbReference>
<dbReference type="Proteomes" id="UP001165060">
    <property type="component" value="Unassembled WGS sequence"/>
</dbReference>
<name>A0ABQ6MFV7_9STRA</name>
<protein>
    <recommendedName>
        <fullName evidence="4">Leucine-rich repeat domain-containing protein</fullName>
    </recommendedName>
</protein>
<organism evidence="2 3">
    <name type="scientific">Tetraparma gracilis</name>
    <dbReference type="NCBI Taxonomy" id="2962635"/>
    <lineage>
        <taxon>Eukaryota</taxon>
        <taxon>Sar</taxon>
        <taxon>Stramenopiles</taxon>
        <taxon>Ochrophyta</taxon>
        <taxon>Bolidophyceae</taxon>
        <taxon>Parmales</taxon>
        <taxon>Triparmaceae</taxon>
        <taxon>Tetraparma</taxon>
    </lineage>
</organism>
<comment type="caution">
    <text evidence="2">The sequence shown here is derived from an EMBL/GenBank/DDBJ whole genome shotgun (WGS) entry which is preliminary data.</text>
</comment>
<feature type="region of interest" description="Disordered" evidence="1">
    <location>
        <begin position="1"/>
        <end position="41"/>
    </location>
</feature>
<dbReference type="Pfam" id="PF13306">
    <property type="entry name" value="LRR_5"/>
    <property type="match status" value="1"/>
</dbReference>